<proteinExistence type="predicted"/>
<dbReference type="AlphaFoldDB" id="A0A0R3MM13"/>
<reference evidence="1 2" key="1">
    <citation type="submission" date="2014-03" db="EMBL/GenBank/DDBJ databases">
        <title>Bradyrhizobium valentinum sp. nov., isolated from effective nodules of Lupinus mariae-josephae, a lupine endemic of basic-lime soils in Eastern Spain.</title>
        <authorList>
            <person name="Duran D."/>
            <person name="Rey L."/>
            <person name="Navarro A."/>
            <person name="Busquets A."/>
            <person name="Imperial J."/>
            <person name="Ruiz-Argueso T."/>
        </authorList>
    </citation>
    <scope>NUCLEOTIDE SEQUENCE [LARGE SCALE GENOMIC DNA]</scope>
    <source>
        <strain evidence="1 2">CCBAU 23086</strain>
    </source>
</reference>
<accession>A0A0R3MM13</accession>
<dbReference type="OrthoDB" id="8243767at2"/>
<gene>
    <name evidence="1" type="ORF">CQ14_06715</name>
</gene>
<dbReference type="RefSeq" id="WP_057859794.1">
    <property type="nucleotide sequence ID" value="NZ_LLYB01000081.1"/>
</dbReference>
<protein>
    <submittedName>
        <fullName evidence="1">Uncharacterized protein</fullName>
    </submittedName>
</protein>
<evidence type="ECO:0000313" key="2">
    <source>
        <dbReference type="Proteomes" id="UP000051660"/>
    </source>
</evidence>
<dbReference type="EMBL" id="LLYB01000081">
    <property type="protein sequence ID" value="KRR21336.1"/>
    <property type="molecule type" value="Genomic_DNA"/>
</dbReference>
<name>A0A0R3MM13_9BRAD</name>
<evidence type="ECO:0000313" key="1">
    <source>
        <dbReference type="EMBL" id="KRR21336.1"/>
    </source>
</evidence>
<sequence length="160" mass="17931">MKPSVTETLAQIKAAHFVAGIVLHDDVVVETAPIVRQMRRWSRDKAREYCRKCGWDIRVVSQTQVEPKPSAVTPGIVQHAESFEVMHADGRIEFVYYDENPGSRAVNGRLSKQAAFVRAQEILRGGNPERNPKPLSSRHAAAATRAYPHLDCCKRNTAVR</sequence>
<comment type="caution">
    <text evidence="1">The sequence shown here is derived from an EMBL/GenBank/DDBJ whole genome shotgun (WGS) entry which is preliminary data.</text>
</comment>
<organism evidence="1 2">
    <name type="scientific">Bradyrhizobium lablabi</name>
    <dbReference type="NCBI Taxonomy" id="722472"/>
    <lineage>
        <taxon>Bacteria</taxon>
        <taxon>Pseudomonadati</taxon>
        <taxon>Pseudomonadota</taxon>
        <taxon>Alphaproteobacteria</taxon>
        <taxon>Hyphomicrobiales</taxon>
        <taxon>Nitrobacteraceae</taxon>
        <taxon>Bradyrhizobium</taxon>
    </lineage>
</organism>
<dbReference type="Proteomes" id="UP000051660">
    <property type="component" value="Unassembled WGS sequence"/>
</dbReference>